<dbReference type="EMBL" id="CP136986">
    <property type="protein sequence ID" value="WOS78549.1"/>
    <property type="molecule type" value="Genomic_DNA"/>
</dbReference>
<evidence type="ECO:0000313" key="5">
    <source>
        <dbReference type="EMBL" id="OTI55533.1"/>
    </source>
</evidence>
<dbReference type="EMBL" id="NSNE01000004">
    <property type="protein sequence ID" value="RPM19459.1"/>
    <property type="molecule type" value="Genomic_DNA"/>
</dbReference>
<evidence type="ECO:0000313" key="2">
    <source>
        <dbReference type="EMBL" id="CRO17793.1"/>
    </source>
</evidence>
<evidence type="ECO:0000313" key="3">
    <source>
        <dbReference type="EMBL" id="MUI34953.1"/>
    </source>
</evidence>
<dbReference type="Proteomes" id="UP000433532">
    <property type="component" value="Unassembled WGS sequence"/>
</dbReference>
<dbReference type="EMBL" id="CVVU01000041">
    <property type="protein sequence ID" value="CRO17793.1"/>
    <property type="molecule type" value="Genomic_DNA"/>
</dbReference>
<name>A0A069QI39_PSEAI</name>
<protein>
    <submittedName>
        <fullName evidence="6">Uncharacterized protein</fullName>
    </submittedName>
</protein>
<reference evidence="4" key="8">
    <citation type="submission" date="2020-01" db="EMBL/GenBank/DDBJ databases">
        <title>Bacteria Cultured from War Wounds Associated with the Conflict in Eastern Ukraine.</title>
        <authorList>
            <person name="Snesrud E."/>
            <person name="Galac M.R."/>
            <person name="Mc Gann P."/>
            <person name="Valentine K."/>
            <person name="Viacheslav K."/>
        </authorList>
    </citation>
    <scope>NUCLEOTIDE SEQUENCE</scope>
    <source>
        <strain evidence="4">VNMU148</strain>
    </source>
</reference>
<evidence type="ECO:0000313" key="12">
    <source>
        <dbReference type="Proteomes" id="UP000284767"/>
    </source>
</evidence>
<reference evidence="6 11" key="5">
    <citation type="submission" date="2018-07" db="EMBL/GenBank/DDBJ databases">
        <title>Mechanisms of high-level aminoglycoside resistance among Gram-negative pathogens in Brazil.</title>
        <authorList>
            <person name="Ballaben A.S."/>
            <person name="Darini A.L.C."/>
            <person name="Doi Y."/>
        </authorList>
    </citation>
    <scope>NUCLEOTIDE SEQUENCE [LARGE SCALE GENOMIC DNA]</scope>
    <source>
        <strain evidence="6 11">B2-305</strain>
    </source>
</reference>
<dbReference type="SMR" id="A0A069QI39"/>
<evidence type="ECO:0000313" key="9">
    <source>
        <dbReference type="Proteomes" id="UP000045039"/>
    </source>
</evidence>
<dbReference type="AlphaFoldDB" id="A0A069QI39"/>
<dbReference type="RefSeq" id="WP_003084511.1">
    <property type="nucleotide sequence ID" value="NZ_AP014622.1"/>
</dbReference>
<evidence type="ECO:0000313" key="8">
    <source>
        <dbReference type="EMBL" id="WOS78549.1"/>
    </source>
</evidence>
<reference evidence="3 13" key="7">
    <citation type="submission" date="2019-11" db="EMBL/GenBank/DDBJ databases">
        <title>Genomes of ocular Pseudomonas aeruginosa isolates.</title>
        <authorList>
            <person name="Khan M."/>
            <person name="Rice S.A."/>
            <person name="Willcox M.D.P."/>
            <person name="Stapleton F."/>
        </authorList>
    </citation>
    <scope>NUCLEOTIDE SEQUENCE [LARGE SCALE GENOMIC DNA]</scope>
    <source>
        <strain evidence="3 13">PA221</strain>
    </source>
</reference>
<dbReference type="Proteomes" id="UP000284767">
    <property type="component" value="Unassembled WGS sequence"/>
</dbReference>
<dbReference type="Proteomes" id="UP001297540">
    <property type="component" value="Chromosome"/>
</dbReference>
<dbReference type="EMBL" id="WOAD01000004">
    <property type="protein sequence ID" value="MUI34953.1"/>
    <property type="molecule type" value="Genomic_DNA"/>
</dbReference>
<dbReference type="Proteomes" id="UP000253594">
    <property type="component" value="Unassembled WGS sequence"/>
</dbReference>
<dbReference type="KEGG" id="paeb:NCGM1900_0382"/>
<dbReference type="EMBL" id="QORE01000303">
    <property type="protein sequence ID" value="RCI74750.1"/>
    <property type="molecule type" value="Genomic_DNA"/>
</dbReference>
<dbReference type="eggNOG" id="ENOG50316C9">
    <property type="taxonomic scope" value="Bacteria"/>
</dbReference>
<proteinExistence type="predicted"/>
<gene>
    <name evidence="5" type="ORF">CAZ10_33475</name>
    <name evidence="6" type="ORF">DT376_11305</name>
    <name evidence="3" type="ORF">GNQ48_08035</name>
    <name evidence="4" type="ORF">GUL26_18685</name>
    <name evidence="7" type="ORF">IPC1295_09885</name>
    <name evidence="8" type="ORF">L4V69_05260</name>
    <name evidence="2" type="ORF">PAERUG_P19_London_7_VIM_2_05_10_00983</name>
</gene>
<reference evidence="2" key="1">
    <citation type="submission" date="2015-06" db="EMBL/GenBank/DDBJ databases">
        <authorList>
            <person name="Radhakrishnan R."/>
            <person name="Underwood A."/>
            <person name="Al-Shahib A."/>
        </authorList>
    </citation>
    <scope>NUCLEOTIDE SEQUENCE</scope>
    <source>
        <strain evidence="2">P19_London_7_VIM_2_05_10</strain>
    </source>
</reference>
<sequence>MPRNTRWLFYLSLAVLTFVVGAWLVRTPEPARPLPWLADWQEQVLAPLADNALTLRQLHDAVDGELWVDPRLDGVRLAFRGRLLGDGGPWQVEGELGLSAEEQLSLQRASALQPGSAPQPLSAGLEGQLGDKPIVALSMIPEGRVGAERLLASLGQPRLRLQLAQGEAWVYPQLGLTAHLPDDDLRLMLAVPRQALEKPPR</sequence>
<keyword evidence="1" id="KW-1133">Transmembrane helix</keyword>
<keyword evidence="1" id="KW-0472">Membrane</keyword>
<dbReference type="EMBL" id="WXZT01000012">
    <property type="protein sequence ID" value="MZZ14280.1"/>
    <property type="molecule type" value="Genomic_DNA"/>
</dbReference>
<reference evidence="9" key="2">
    <citation type="submission" date="2015-06" db="EMBL/GenBank/DDBJ databases">
        <authorList>
            <person name="Radhakrishnan Rajesh"/>
            <person name="Underwood Anthony"/>
            <person name="Al-Shahib Ali"/>
        </authorList>
    </citation>
    <scope>NUCLEOTIDE SEQUENCE [LARGE SCALE GENOMIC DNA]</scope>
    <source>
        <strain evidence="9">P19_London_7_VIM_2_05_10</strain>
    </source>
</reference>
<dbReference type="Proteomes" id="UP000045039">
    <property type="component" value="Unassembled WGS sequence"/>
</dbReference>
<dbReference type="EMBL" id="NFFZ01000028">
    <property type="protein sequence ID" value="OTI55533.1"/>
    <property type="molecule type" value="Genomic_DNA"/>
</dbReference>
<reference evidence="5 10" key="3">
    <citation type="submission" date="2017-05" db="EMBL/GenBank/DDBJ databases">
        <authorList>
            <person name="Song R."/>
            <person name="Chenine A.L."/>
            <person name="Ruprecht R.M."/>
        </authorList>
    </citation>
    <scope>NUCLEOTIDE SEQUENCE [LARGE SCALE GENOMIC DNA]</scope>
    <source>
        <strain evidence="5 10">S567_C10_BS</strain>
    </source>
</reference>
<reference evidence="7 12" key="6">
    <citation type="submission" date="2019-01" db="EMBL/GenBank/DDBJ databases">
        <title>The Pseudomonas aeruginosa pan-genome provides new insights on its population structure, horizontal gene transfer and pathogenicity.</title>
        <authorList>
            <person name="Freschi L."/>
            <person name="Vincent A.T."/>
            <person name="Jeukens J."/>
            <person name="Emond-Rheault J.-G."/>
            <person name="Kukavica-Ibrulj I."/>
            <person name="Dupont M.-J."/>
            <person name="Charette S.J."/>
            <person name="Boyle B."/>
            <person name="Levesque R.C."/>
        </authorList>
    </citation>
    <scope>NUCLEOTIDE SEQUENCE [LARGE SCALE GENOMIC DNA]</scope>
    <source>
        <strain evidence="7 12">PA-W36</strain>
    </source>
</reference>
<keyword evidence="1" id="KW-0812">Transmembrane</keyword>
<dbReference type="Proteomes" id="UP000194857">
    <property type="component" value="Unassembled WGS sequence"/>
</dbReference>
<evidence type="ECO:0000256" key="1">
    <source>
        <dbReference type="SAM" id="Phobius"/>
    </source>
</evidence>
<evidence type="ECO:0000313" key="6">
    <source>
        <dbReference type="EMBL" id="RCI74750.1"/>
    </source>
</evidence>
<evidence type="ECO:0000313" key="4">
    <source>
        <dbReference type="EMBL" id="MZZ14280.1"/>
    </source>
</evidence>
<accession>A0A1S1C0R4</accession>
<dbReference type="Proteomes" id="UP000644192">
    <property type="component" value="Unassembled WGS sequence"/>
</dbReference>
<feature type="transmembrane region" description="Helical" evidence="1">
    <location>
        <begin position="7"/>
        <end position="25"/>
    </location>
</feature>
<organism evidence="6 11">
    <name type="scientific">Pseudomonas aeruginosa</name>
    <dbReference type="NCBI Taxonomy" id="287"/>
    <lineage>
        <taxon>Bacteria</taxon>
        <taxon>Pseudomonadati</taxon>
        <taxon>Pseudomonadota</taxon>
        <taxon>Gammaproteobacteria</taxon>
        <taxon>Pseudomonadales</taxon>
        <taxon>Pseudomonadaceae</taxon>
        <taxon>Pseudomonas</taxon>
    </lineage>
</organism>
<reference evidence="8" key="10">
    <citation type="submission" date="2023-10" db="EMBL/GenBank/DDBJ databases">
        <title>Pathogen: clinical or host-associated sample.</title>
        <authorList>
            <person name="Hergert J."/>
            <person name="Casey R."/>
            <person name="Wagner J."/>
            <person name="Young E.L."/>
            <person name="Oakeson K.F."/>
        </authorList>
    </citation>
    <scope>NUCLEOTIDE SEQUENCE</scope>
    <source>
        <strain evidence="8">2021CK-01020</strain>
    </source>
</reference>
<evidence type="ECO:0000313" key="11">
    <source>
        <dbReference type="Proteomes" id="UP000253594"/>
    </source>
</evidence>
<dbReference type="OMA" id="KAQHWLI"/>
<reference evidence="7 12" key="4">
    <citation type="submission" date="2017-08" db="EMBL/GenBank/DDBJ databases">
        <authorList>
            <person name="Feschi L."/>
            <person name="Jeukens J."/>
            <person name="Emond-Rheault J.-G."/>
            <person name="Kukavica-Ibrulj I."/>
            <person name="Boyle B."/>
            <person name="Levesque R.C."/>
        </authorList>
    </citation>
    <scope>NUCLEOTIDE SEQUENCE [LARGE SCALE GENOMIC DNA]</scope>
    <source>
        <strain evidence="7 12">PA-W36</strain>
    </source>
</reference>
<reference evidence="8" key="9">
    <citation type="submission" date="2023-06" db="EMBL/GenBank/DDBJ databases">
        <authorList>
            <consortium name="Clinical and Environmental Microbiology Branch: Whole genome sequencing antimicrobial resistance pathogens in the healthcare setting"/>
        </authorList>
    </citation>
    <scope>NUCLEOTIDE SEQUENCE</scope>
    <source>
        <strain evidence="8">2021CK-01020</strain>
    </source>
</reference>
<accession>A0A069QI39</accession>
<evidence type="ECO:0000313" key="10">
    <source>
        <dbReference type="Proteomes" id="UP000194857"/>
    </source>
</evidence>
<evidence type="ECO:0000313" key="13">
    <source>
        <dbReference type="Proteomes" id="UP000433532"/>
    </source>
</evidence>
<evidence type="ECO:0000313" key="7">
    <source>
        <dbReference type="EMBL" id="RPM19459.1"/>
    </source>
</evidence>